<evidence type="ECO:0000313" key="1">
    <source>
        <dbReference type="EMBL" id="TWB75207.1"/>
    </source>
</evidence>
<comment type="caution">
    <text evidence="1">The sequence shown here is derived from an EMBL/GenBank/DDBJ whole genome shotgun (WGS) entry which is preliminary data.</text>
</comment>
<dbReference type="AlphaFoldDB" id="A0A560JW27"/>
<organism evidence="1 2">
    <name type="scientific">Nitrospirillum amazonense</name>
    <dbReference type="NCBI Taxonomy" id="28077"/>
    <lineage>
        <taxon>Bacteria</taxon>
        <taxon>Pseudomonadati</taxon>
        <taxon>Pseudomonadota</taxon>
        <taxon>Alphaproteobacteria</taxon>
        <taxon>Rhodospirillales</taxon>
        <taxon>Azospirillaceae</taxon>
        <taxon>Nitrospirillum</taxon>
    </lineage>
</organism>
<evidence type="ECO:0000313" key="2">
    <source>
        <dbReference type="Proteomes" id="UP000320516"/>
    </source>
</evidence>
<sequence length="88" mass="9983">MATTDFLALWEILEEHLGSLVMSIAGLPDIKRESMRDYIDHNEFGIAFEELIETISDMELLLNQEQRQEMAHLASLMALPPSVLAPLK</sequence>
<gene>
    <name evidence="1" type="ORF">FBZ87_104310</name>
</gene>
<dbReference type="NCBIfam" id="NF033691">
    <property type="entry name" value="immunity_MafI"/>
    <property type="match status" value="1"/>
</dbReference>
<accession>A0A560JW27</accession>
<reference evidence="1 2" key="1">
    <citation type="submission" date="2019-06" db="EMBL/GenBank/DDBJ databases">
        <title>Genomic Encyclopedia of Type Strains, Phase IV (KMG-V): Genome sequencing to study the core and pangenomes of soil and plant-associated prokaryotes.</title>
        <authorList>
            <person name="Whitman W."/>
        </authorList>
    </citation>
    <scope>NUCLEOTIDE SEQUENCE [LARGE SCALE GENOMIC DNA]</scope>
    <source>
        <strain evidence="1 2">BR 12005</strain>
    </source>
</reference>
<dbReference type="RefSeq" id="WP_145610731.1">
    <property type="nucleotide sequence ID" value="NZ_JARPAF010000002.1"/>
</dbReference>
<protein>
    <submittedName>
        <fullName evidence="1">Uncharacterized protein</fullName>
    </submittedName>
</protein>
<dbReference type="InterPro" id="IPR047880">
    <property type="entry name" value="MafI-like"/>
</dbReference>
<name>A0A560JW27_9PROT</name>
<dbReference type="Proteomes" id="UP000320516">
    <property type="component" value="Unassembled WGS sequence"/>
</dbReference>
<proteinExistence type="predicted"/>
<dbReference type="EMBL" id="VITV01000004">
    <property type="protein sequence ID" value="TWB75207.1"/>
    <property type="molecule type" value="Genomic_DNA"/>
</dbReference>